<evidence type="ECO:0000256" key="5">
    <source>
        <dbReference type="ARBA" id="ARBA00022679"/>
    </source>
</evidence>
<keyword evidence="6 11" id="KW-0418">Kinase</keyword>
<keyword evidence="8" id="KW-1133">Transmembrane helix</keyword>
<dbReference type="SUPFAM" id="SSF47384">
    <property type="entry name" value="Homodimeric domain of signal transducing histidine kinase"/>
    <property type="match status" value="1"/>
</dbReference>
<dbReference type="CDD" id="cd00075">
    <property type="entry name" value="HATPase"/>
    <property type="match status" value="1"/>
</dbReference>
<dbReference type="PANTHER" id="PTHR43065:SF47">
    <property type="match status" value="1"/>
</dbReference>
<dbReference type="CDD" id="cd06225">
    <property type="entry name" value="HAMP"/>
    <property type="match status" value="1"/>
</dbReference>
<evidence type="ECO:0000256" key="3">
    <source>
        <dbReference type="ARBA" id="ARBA00012438"/>
    </source>
</evidence>
<dbReference type="Proteomes" id="UP000287766">
    <property type="component" value="Unassembled WGS sequence"/>
</dbReference>
<dbReference type="SMART" id="SM00387">
    <property type="entry name" value="HATPase_c"/>
    <property type="match status" value="1"/>
</dbReference>
<dbReference type="PANTHER" id="PTHR43065">
    <property type="entry name" value="SENSOR HISTIDINE KINASE"/>
    <property type="match status" value="1"/>
</dbReference>
<keyword evidence="8" id="KW-0472">Membrane</keyword>
<feature type="transmembrane region" description="Helical" evidence="8">
    <location>
        <begin position="12"/>
        <end position="35"/>
    </location>
</feature>
<keyword evidence="4" id="KW-0597">Phosphoprotein</keyword>
<comment type="catalytic activity">
    <reaction evidence="1">
        <text>ATP + protein L-histidine = ADP + protein N-phospho-L-histidine.</text>
        <dbReference type="EC" id="2.7.13.3"/>
    </reaction>
</comment>
<dbReference type="Pfam" id="PF00672">
    <property type="entry name" value="HAMP"/>
    <property type="match status" value="1"/>
</dbReference>
<dbReference type="InterPro" id="IPR003660">
    <property type="entry name" value="HAMP_dom"/>
</dbReference>
<dbReference type="InterPro" id="IPR036890">
    <property type="entry name" value="HATPase_C_sf"/>
</dbReference>
<organism evidence="11 12">
    <name type="scientific">Pseudidiomarina aestuarii</name>
    <dbReference type="NCBI Taxonomy" id="624146"/>
    <lineage>
        <taxon>Bacteria</taxon>
        <taxon>Pseudomonadati</taxon>
        <taxon>Pseudomonadota</taxon>
        <taxon>Gammaproteobacteria</taxon>
        <taxon>Alteromonadales</taxon>
        <taxon>Idiomarinaceae</taxon>
        <taxon>Pseudidiomarina</taxon>
    </lineage>
</organism>
<feature type="domain" description="HAMP" evidence="10">
    <location>
        <begin position="187"/>
        <end position="240"/>
    </location>
</feature>
<dbReference type="Gene3D" id="6.10.340.10">
    <property type="match status" value="1"/>
</dbReference>
<evidence type="ECO:0000256" key="7">
    <source>
        <dbReference type="SAM" id="Coils"/>
    </source>
</evidence>
<evidence type="ECO:0000259" key="9">
    <source>
        <dbReference type="PROSITE" id="PS50109"/>
    </source>
</evidence>
<dbReference type="InterPro" id="IPR004358">
    <property type="entry name" value="Sig_transdc_His_kin-like_C"/>
</dbReference>
<evidence type="ECO:0000256" key="2">
    <source>
        <dbReference type="ARBA" id="ARBA00004370"/>
    </source>
</evidence>
<proteinExistence type="predicted"/>
<dbReference type="PROSITE" id="PS50109">
    <property type="entry name" value="HIS_KIN"/>
    <property type="match status" value="1"/>
</dbReference>
<comment type="caution">
    <text evidence="11">The sequence shown here is derived from an EMBL/GenBank/DDBJ whole genome shotgun (WGS) entry which is preliminary data.</text>
</comment>
<dbReference type="AlphaFoldDB" id="A0A7Z6ZUX3"/>
<feature type="coiled-coil region" evidence="7">
    <location>
        <begin position="235"/>
        <end position="294"/>
    </location>
</feature>
<dbReference type="Gene3D" id="3.30.565.10">
    <property type="entry name" value="Histidine kinase-like ATPase, C-terminal domain"/>
    <property type="match status" value="1"/>
</dbReference>
<dbReference type="Gene3D" id="1.10.287.130">
    <property type="match status" value="1"/>
</dbReference>
<dbReference type="SMART" id="SM00388">
    <property type="entry name" value="HisKA"/>
    <property type="match status" value="1"/>
</dbReference>
<evidence type="ECO:0000256" key="6">
    <source>
        <dbReference type="ARBA" id="ARBA00022777"/>
    </source>
</evidence>
<name>A0A7Z6ZUX3_9GAMM</name>
<sequence length="546" mass="62182">MIGFTSIKRSISLMVVATTTLLVTLACLVVSTLLIQNVEKRLLERTEQFTRLIAISGSRSIVFDGGRDPTEWLANLAETKYIDHIHLYQLGESSAMMRYFGSYNRESLAPIPARFERVESLLGARLAERYIEAAWPVSIDDRVVGYVYLRASRDDIDNLVWLSIVVSLIVVLSSMLLAWLITLRLRRYLMRPIDHLVDSLQEVARDKDYSMRLPEASLHELERLSSSFNTMLERIQQHIRRQELAEQQASQLNTELERQVTQRTAALRDANQELLNTLEKLHQYQRQLVEAEKMSSLSDMVAGIAHEVNTPVGLAITSTSILQDKLDSMRSKFAERQITSQQFEDFLQATDENLQLISRNIKRTADLITRFGQLAMDQFAEDPREFELNSFVTDVVASLHNRFPQLDAHQIDVECPADMVVCSRPGPLTQILMQLVQNSLQHAFAERDHGHIRIQFEVITAKLEEQPAHLKITYSDDGEGIPEQIGRRIFDPFVTSKRGLGATGLGLHLVYNLVNQLLEGHIEYETQLNAGTTFLIEIPLQQCGRI</sequence>
<dbReference type="InterPro" id="IPR003594">
    <property type="entry name" value="HATPase_dom"/>
</dbReference>
<dbReference type="SUPFAM" id="SSF158472">
    <property type="entry name" value="HAMP domain-like"/>
    <property type="match status" value="1"/>
</dbReference>
<dbReference type="GO" id="GO:0000155">
    <property type="term" value="F:phosphorelay sensor kinase activity"/>
    <property type="evidence" value="ECO:0007669"/>
    <property type="project" value="InterPro"/>
</dbReference>
<protein>
    <recommendedName>
        <fullName evidence="3">histidine kinase</fullName>
        <ecNumber evidence="3">2.7.13.3</ecNumber>
    </recommendedName>
</protein>
<evidence type="ECO:0000313" key="11">
    <source>
        <dbReference type="EMBL" id="RUO41717.1"/>
    </source>
</evidence>
<evidence type="ECO:0000256" key="1">
    <source>
        <dbReference type="ARBA" id="ARBA00000085"/>
    </source>
</evidence>
<accession>A0A7Z6ZUX3</accession>
<keyword evidence="7" id="KW-0175">Coiled coil</keyword>
<keyword evidence="12" id="KW-1185">Reference proteome</keyword>
<dbReference type="InterPro" id="IPR005467">
    <property type="entry name" value="His_kinase_dom"/>
</dbReference>
<dbReference type="SUPFAM" id="SSF55874">
    <property type="entry name" value="ATPase domain of HSP90 chaperone/DNA topoisomerase II/histidine kinase"/>
    <property type="match status" value="1"/>
</dbReference>
<evidence type="ECO:0000256" key="8">
    <source>
        <dbReference type="SAM" id="Phobius"/>
    </source>
</evidence>
<dbReference type="RefSeq" id="WP_169930450.1">
    <property type="nucleotide sequence ID" value="NZ_PIPR01000001.1"/>
</dbReference>
<keyword evidence="8" id="KW-0812">Transmembrane</keyword>
<keyword evidence="5" id="KW-0808">Transferase</keyword>
<evidence type="ECO:0000259" key="10">
    <source>
        <dbReference type="PROSITE" id="PS50885"/>
    </source>
</evidence>
<dbReference type="PRINTS" id="PR00344">
    <property type="entry name" value="BCTRLSENSOR"/>
</dbReference>
<comment type="subcellular location">
    <subcellularLocation>
        <location evidence="2">Membrane</location>
    </subcellularLocation>
</comment>
<evidence type="ECO:0000256" key="4">
    <source>
        <dbReference type="ARBA" id="ARBA00022553"/>
    </source>
</evidence>
<evidence type="ECO:0000313" key="12">
    <source>
        <dbReference type="Proteomes" id="UP000287766"/>
    </source>
</evidence>
<dbReference type="EMBL" id="PIPR01000001">
    <property type="protein sequence ID" value="RUO41717.1"/>
    <property type="molecule type" value="Genomic_DNA"/>
</dbReference>
<gene>
    <name evidence="11" type="ORF">CWE22_06040</name>
</gene>
<dbReference type="CDD" id="cd00082">
    <property type="entry name" value="HisKA"/>
    <property type="match status" value="1"/>
</dbReference>
<dbReference type="GO" id="GO:0016020">
    <property type="term" value="C:membrane"/>
    <property type="evidence" value="ECO:0007669"/>
    <property type="project" value="UniProtKB-SubCell"/>
</dbReference>
<feature type="domain" description="Histidine kinase" evidence="9">
    <location>
        <begin position="303"/>
        <end position="542"/>
    </location>
</feature>
<dbReference type="Pfam" id="PF02518">
    <property type="entry name" value="HATPase_c"/>
    <property type="match status" value="1"/>
</dbReference>
<dbReference type="SMART" id="SM00304">
    <property type="entry name" value="HAMP"/>
    <property type="match status" value="1"/>
</dbReference>
<dbReference type="PROSITE" id="PS50885">
    <property type="entry name" value="HAMP"/>
    <property type="match status" value="1"/>
</dbReference>
<dbReference type="EC" id="2.7.13.3" evidence="3"/>
<feature type="transmembrane region" description="Helical" evidence="8">
    <location>
        <begin position="159"/>
        <end position="181"/>
    </location>
</feature>
<dbReference type="InterPro" id="IPR036097">
    <property type="entry name" value="HisK_dim/P_sf"/>
</dbReference>
<dbReference type="InterPro" id="IPR003661">
    <property type="entry name" value="HisK_dim/P_dom"/>
</dbReference>
<reference evidence="12" key="1">
    <citation type="journal article" date="2018" name="Front. Microbiol.">
        <title>Genome-Based Analysis Reveals the Taxonomy and Diversity of the Family Idiomarinaceae.</title>
        <authorList>
            <person name="Liu Y."/>
            <person name="Lai Q."/>
            <person name="Shao Z."/>
        </authorList>
    </citation>
    <scope>NUCLEOTIDE SEQUENCE [LARGE SCALE GENOMIC DNA]</scope>
    <source>
        <strain evidence="12">KYW314</strain>
    </source>
</reference>